<evidence type="ECO:0000313" key="2">
    <source>
        <dbReference type="EMBL" id="CUU60853.1"/>
    </source>
</evidence>
<feature type="region of interest" description="Disordered" evidence="1">
    <location>
        <begin position="33"/>
        <end position="61"/>
    </location>
</feature>
<evidence type="ECO:0000256" key="1">
    <source>
        <dbReference type="SAM" id="MobiDB-lite"/>
    </source>
</evidence>
<dbReference type="EMBL" id="FAOZ01000048">
    <property type="protein sequence ID" value="CUU60853.1"/>
    <property type="molecule type" value="Genomic_DNA"/>
</dbReference>
<dbReference type="AlphaFoldDB" id="A0A0S4QZ32"/>
<dbReference type="RefSeq" id="WP_091286433.1">
    <property type="nucleotide sequence ID" value="NZ_FAOZ01000048.1"/>
</dbReference>
<name>A0A0S4QZ32_9ACTN</name>
<organism evidence="2 3">
    <name type="scientific">Parafrankia irregularis</name>
    <dbReference type="NCBI Taxonomy" id="795642"/>
    <lineage>
        <taxon>Bacteria</taxon>
        <taxon>Bacillati</taxon>
        <taxon>Actinomycetota</taxon>
        <taxon>Actinomycetes</taxon>
        <taxon>Frankiales</taxon>
        <taxon>Frankiaceae</taxon>
        <taxon>Parafrankia</taxon>
    </lineage>
</organism>
<evidence type="ECO:0000313" key="3">
    <source>
        <dbReference type="Proteomes" id="UP000198802"/>
    </source>
</evidence>
<keyword evidence="3" id="KW-1185">Reference proteome</keyword>
<accession>A0A0S4QZ32</accession>
<proteinExistence type="predicted"/>
<protein>
    <submittedName>
        <fullName evidence="2">Uncharacterized protein</fullName>
    </submittedName>
</protein>
<gene>
    <name evidence="2" type="ORF">Ga0074812_14853</name>
</gene>
<sequence>MATTTDTDSLLGMITEAYTDYQRHLAAAETHLRDVTDPITPGQVDEDGEPYPDDPLSPGEHQTAAATHAALAQAAATALAALTTLRTSRPAPAAR</sequence>
<dbReference type="Proteomes" id="UP000198802">
    <property type="component" value="Unassembled WGS sequence"/>
</dbReference>
<reference evidence="3" key="1">
    <citation type="submission" date="2015-11" db="EMBL/GenBank/DDBJ databases">
        <authorList>
            <person name="Varghese N."/>
        </authorList>
    </citation>
    <scope>NUCLEOTIDE SEQUENCE [LARGE SCALE GENOMIC DNA]</scope>
    <source>
        <strain evidence="3">DSM 45899</strain>
    </source>
</reference>